<dbReference type="PANTHER" id="PTHR47814:SF1">
    <property type="entry name" value="PEPTIDYL-TRNA HYDROLASE ARFB"/>
    <property type="match status" value="1"/>
</dbReference>
<dbReference type="EC" id="3.1.1.29" evidence="3"/>
<feature type="compositionally biased region" description="Basic residues" evidence="1">
    <location>
        <begin position="125"/>
        <end position="135"/>
    </location>
</feature>
<dbReference type="EMBL" id="MLJW01000040">
    <property type="protein sequence ID" value="OIR06963.1"/>
    <property type="molecule type" value="Genomic_DNA"/>
</dbReference>
<comment type="caution">
    <text evidence="3">The sequence shown here is derived from an EMBL/GenBank/DDBJ whole genome shotgun (WGS) entry which is preliminary data.</text>
</comment>
<accession>A0A1J5SGD5</accession>
<reference evidence="3" key="1">
    <citation type="submission" date="2016-10" db="EMBL/GenBank/DDBJ databases">
        <title>Sequence of Gallionella enrichment culture.</title>
        <authorList>
            <person name="Poehlein A."/>
            <person name="Muehling M."/>
            <person name="Daniel R."/>
        </authorList>
    </citation>
    <scope>NUCLEOTIDE SEQUENCE</scope>
</reference>
<feature type="compositionally biased region" description="Basic and acidic residues" evidence="1">
    <location>
        <begin position="108"/>
        <end position="122"/>
    </location>
</feature>
<name>A0A1J5SGD5_9ZZZZ</name>
<keyword evidence="3" id="KW-0378">Hydrolase</keyword>
<gene>
    <name evidence="3" type="primary">arfB_4</name>
    <name evidence="3" type="ORF">GALL_108690</name>
</gene>
<dbReference type="PANTHER" id="PTHR47814">
    <property type="entry name" value="PEPTIDYL-TRNA HYDROLASE ARFB"/>
    <property type="match status" value="1"/>
</dbReference>
<protein>
    <submittedName>
        <fullName evidence="3">Peptidyl-tRNA hydrolase ArfB</fullName>
        <ecNumber evidence="3">3.1.1.29</ecNumber>
    </submittedName>
</protein>
<feature type="domain" description="Prokaryotic-type class I peptide chain release factors" evidence="2">
    <location>
        <begin position="6"/>
        <end position="127"/>
    </location>
</feature>
<dbReference type="GO" id="GO:0043022">
    <property type="term" value="F:ribosome binding"/>
    <property type="evidence" value="ECO:0007669"/>
    <property type="project" value="TreeGrafter"/>
</dbReference>
<dbReference type="GO" id="GO:0004045">
    <property type="term" value="F:peptidyl-tRNA hydrolase activity"/>
    <property type="evidence" value="ECO:0007669"/>
    <property type="project" value="UniProtKB-EC"/>
</dbReference>
<organism evidence="3">
    <name type="scientific">mine drainage metagenome</name>
    <dbReference type="NCBI Taxonomy" id="410659"/>
    <lineage>
        <taxon>unclassified sequences</taxon>
        <taxon>metagenomes</taxon>
        <taxon>ecological metagenomes</taxon>
    </lineage>
</organism>
<evidence type="ECO:0000256" key="1">
    <source>
        <dbReference type="SAM" id="MobiDB-lite"/>
    </source>
</evidence>
<sequence length="135" mass="15450">MKIDIRNEIEFKTARSGGSGGQNVNKVETMVEGRWHIASSQLLDDEKKQIIFSKLSNRINKQGELLVKSQAERTQLGNKELVIGKMNELVNQSLIKKKSRIATKASKASREKRLESKKKDSFNKSFRKKIKPDDY</sequence>
<dbReference type="NCBIfam" id="NF006718">
    <property type="entry name" value="PRK09256.1"/>
    <property type="match status" value="1"/>
</dbReference>
<dbReference type="SUPFAM" id="SSF110916">
    <property type="entry name" value="Peptidyl-tRNA hydrolase domain-like"/>
    <property type="match status" value="1"/>
</dbReference>
<feature type="region of interest" description="Disordered" evidence="1">
    <location>
        <begin position="100"/>
        <end position="135"/>
    </location>
</feature>
<dbReference type="Gene3D" id="3.30.160.20">
    <property type="match status" value="1"/>
</dbReference>
<dbReference type="AlphaFoldDB" id="A0A1J5SGD5"/>
<dbReference type="Pfam" id="PF00472">
    <property type="entry name" value="RF-1"/>
    <property type="match status" value="1"/>
</dbReference>
<proteinExistence type="predicted"/>
<dbReference type="GO" id="GO:0072344">
    <property type="term" value="P:rescue of stalled ribosome"/>
    <property type="evidence" value="ECO:0007669"/>
    <property type="project" value="TreeGrafter"/>
</dbReference>
<dbReference type="GO" id="GO:0003747">
    <property type="term" value="F:translation release factor activity"/>
    <property type="evidence" value="ECO:0007669"/>
    <property type="project" value="InterPro"/>
</dbReference>
<evidence type="ECO:0000259" key="2">
    <source>
        <dbReference type="Pfam" id="PF00472"/>
    </source>
</evidence>
<evidence type="ECO:0000313" key="3">
    <source>
        <dbReference type="EMBL" id="OIR06963.1"/>
    </source>
</evidence>
<dbReference type="InterPro" id="IPR000352">
    <property type="entry name" value="Pep_chain_release_fac_I"/>
</dbReference>